<evidence type="ECO:0000256" key="2">
    <source>
        <dbReference type="ARBA" id="ARBA00008053"/>
    </source>
</evidence>
<dbReference type="GO" id="GO:0012505">
    <property type="term" value="C:endomembrane system"/>
    <property type="evidence" value="ECO:0007669"/>
    <property type="project" value="UniProtKB-SubCell"/>
</dbReference>
<evidence type="ECO:0000256" key="5">
    <source>
        <dbReference type="ARBA" id="ARBA00023136"/>
    </source>
</evidence>
<evidence type="ECO:0008006" key="9">
    <source>
        <dbReference type="Google" id="ProtNLM"/>
    </source>
</evidence>
<evidence type="ECO:0000256" key="1">
    <source>
        <dbReference type="ARBA" id="ARBA00004308"/>
    </source>
</evidence>
<gene>
    <name evidence="7" type="ORF">BLM47_11330</name>
</gene>
<dbReference type="EMBL" id="MOXJ01000031">
    <property type="protein sequence ID" value="PDO09689.1"/>
    <property type="molecule type" value="Genomic_DNA"/>
</dbReference>
<dbReference type="AlphaFoldDB" id="A0A2A6DYS7"/>
<dbReference type="InterPro" id="IPR007383">
    <property type="entry name" value="DUF445"/>
</dbReference>
<dbReference type="Proteomes" id="UP000243688">
    <property type="component" value="Unassembled WGS sequence"/>
</dbReference>
<protein>
    <recommendedName>
        <fullName evidence="9">DUF445 domain-containing protein</fullName>
    </recommendedName>
</protein>
<evidence type="ECO:0000256" key="6">
    <source>
        <dbReference type="SAM" id="Phobius"/>
    </source>
</evidence>
<feature type="transmembrane region" description="Helical" evidence="6">
    <location>
        <begin position="355"/>
        <end position="377"/>
    </location>
</feature>
<reference evidence="7 8" key="1">
    <citation type="submission" date="2016-12" db="EMBL/GenBank/DDBJ databases">
        <title>Candidatus Reconcilibacillus cellulovorans genome.</title>
        <authorList>
            <person name="Kolinko S."/>
            <person name="Wu Y.-W."/>
            <person name="Tachea F."/>
            <person name="Denzel E."/>
            <person name="Hiras J."/>
            <person name="Baecker N."/>
            <person name="Chan L.J."/>
            <person name="Eichorst S.A."/>
            <person name="Frey D."/>
            <person name="Adams P.D."/>
            <person name="Pray T."/>
            <person name="Tanjore D."/>
            <person name="Petzold C.J."/>
            <person name="Gladden J.M."/>
            <person name="Simmons B.A."/>
            <person name="Singer S.W."/>
        </authorList>
    </citation>
    <scope>NUCLEOTIDE SEQUENCE [LARGE SCALE GENOMIC DNA]</scope>
    <source>
        <strain evidence="7">JTherm</strain>
    </source>
</reference>
<dbReference type="PANTHER" id="PTHR35791:SF1">
    <property type="entry name" value="UPF0754 MEMBRANE PROTEIN YHEB"/>
    <property type="match status" value="1"/>
</dbReference>
<proteinExistence type="inferred from homology"/>
<evidence type="ECO:0000313" key="8">
    <source>
        <dbReference type="Proteomes" id="UP000243688"/>
    </source>
</evidence>
<accession>A0A2A6DYS7</accession>
<keyword evidence="3 6" id="KW-0812">Transmembrane</keyword>
<evidence type="ECO:0000256" key="3">
    <source>
        <dbReference type="ARBA" id="ARBA00022692"/>
    </source>
</evidence>
<evidence type="ECO:0000256" key="4">
    <source>
        <dbReference type="ARBA" id="ARBA00022989"/>
    </source>
</evidence>
<comment type="subcellular location">
    <subcellularLocation>
        <location evidence="1">Endomembrane system</location>
    </subcellularLocation>
</comment>
<evidence type="ECO:0000313" key="7">
    <source>
        <dbReference type="EMBL" id="PDO09689.1"/>
    </source>
</evidence>
<keyword evidence="4 6" id="KW-1133">Transmembrane helix</keyword>
<dbReference type="PANTHER" id="PTHR35791">
    <property type="entry name" value="UPF0754 MEMBRANE PROTEIN YHEB"/>
    <property type="match status" value="1"/>
</dbReference>
<sequence length="381" mass="41673">MAYVLTSLAIGAAIGGLTNALAIRMLFRPRRPWRVAGVRVPFTPGLIPKRRDDVARALGKMVADYLITPEGIVGRLQEASFREKWAVALVGRLERLAAEGATIGEAVERLAGSDWEPRLVDAARKLLEAWWSAAGVAERAPAEWIPGWNEQRRAALAETLAEAFAGAVRDMLRSSEGRALLRRFVAESYGRFGLLGSLAGALFDADKAAHALGGWLESRLDKADVRKAVVAAVERRLAEWENRTVGDWLEQLTGLPADEAFRRWLHSAEVPEQAVRRLCSVRVERLLAAFRTTAGDGGMRAADAVGRFVRMFGEQAEAFIRDLDLAGLVSEQVARFPAERIERLILDIAGRELRAITWLGALLGGIVGFAQGLLATAGRFF</sequence>
<organism evidence="7 8">
    <name type="scientific">Candidatus Reconcilbacillus cellulovorans</name>
    <dbReference type="NCBI Taxonomy" id="1906605"/>
    <lineage>
        <taxon>Bacteria</taxon>
        <taxon>Bacillati</taxon>
        <taxon>Bacillota</taxon>
        <taxon>Bacilli</taxon>
        <taxon>Bacillales</taxon>
        <taxon>Paenibacillaceae</taxon>
        <taxon>Candidatus Reconcilbacillus</taxon>
    </lineage>
</organism>
<dbReference type="Pfam" id="PF04286">
    <property type="entry name" value="DUF445"/>
    <property type="match status" value="1"/>
</dbReference>
<name>A0A2A6DYS7_9BACL</name>
<keyword evidence="5 6" id="KW-0472">Membrane</keyword>
<comment type="caution">
    <text evidence="7">The sequence shown here is derived from an EMBL/GenBank/DDBJ whole genome shotgun (WGS) entry which is preliminary data.</text>
</comment>
<comment type="similarity">
    <text evidence="2">Belongs to the UPF0754 family.</text>
</comment>